<proteinExistence type="predicted"/>
<accession>A0A3S9SYH2</accession>
<dbReference type="Pfam" id="PF07085">
    <property type="entry name" value="DRTGG"/>
    <property type="match status" value="1"/>
</dbReference>
<dbReference type="InterPro" id="IPR028979">
    <property type="entry name" value="Ser_kin/Pase_Hpr-like_N_sf"/>
</dbReference>
<keyword evidence="3" id="KW-1185">Reference proteome</keyword>
<organism evidence="2 3">
    <name type="scientific">Anoxybacter fermentans</name>
    <dbReference type="NCBI Taxonomy" id="1323375"/>
    <lineage>
        <taxon>Bacteria</taxon>
        <taxon>Bacillati</taxon>
        <taxon>Bacillota</taxon>
        <taxon>Clostridia</taxon>
        <taxon>Halanaerobiales</taxon>
        <taxon>Anoxybacter</taxon>
    </lineage>
</organism>
<dbReference type="EMBL" id="CP016379">
    <property type="protein sequence ID" value="AZR73310.1"/>
    <property type="molecule type" value="Genomic_DNA"/>
</dbReference>
<name>A0A3S9SYH2_9FIRM</name>
<reference evidence="2 3" key="1">
    <citation type="submission" date="2016-07" db="EMBL/GenBank/DDBJ databases">
        <title>Genome and transcriptome analysis of iron-reducing fermentative bacteria Anoxybacter fermentans.</title>
        <authorList>
            <person name="Zeng X."/>
            <person name="Shao Z."/>
        </authorList>
    </citation>
    <scope>NUCLEOTIDE SEQUENCE [LARGE SCALE GENOMIC DNA]</scope>
    <source>
        <strain evidence="2 3">DY22613</strain>
    </source>
</reference>
<evidence type="ECO:0000259" key="1">
    <source>
        <dbReference type="Pfam" id="PF07085"/>
    </source>
</evidence>
<dbReference type="AlphaFoldDB" id="A0A3S9SYH2"/>
<dbReference type="OrthoDB" id="9800390at2"/>
<dbReference type="KEGG" id="aft:BBF96_07890"/>
<dbReference type="InterPro" id="IPR010766">
    <property type="entry name" value="DRTGG"/>
</dbReference>
<dbReference type="RefSeq" id="WP_127016642.1">
    <property type="nucleotide sequence ID" value="NZ_CP016379.1"/>
</dbReference>
<dbReference type="Proteomes" id="UP000267250">
    <property type="component" value="Chromosome"/>
</dbReference>
<evidence type="ECO:0000313" key="3">
    <source>
        <dbReference type="Proteomes" id="UP000267250"/>
    </source>
</evidence>
<evidence type="ECO:0000313" key="2">
    <source>
        <dbReference type="EMBL" id="AZR73310.1"/>
    </source>
</evidence>
<dbReference type="SUPFAM" id="SSF75138">
    <property type="entry name" value="HprK N-terminal domain-like"/>
    <property type="match status" value="1"/>
</dbReference>
<sequence length="122" mass="13694">MKLKEIAELLNAEVLVGDEKALELEITIACGSDLMSDVLAYTKEKTLLLTGLTQPQVIRTAEVMDLNAVIFVRGKRPEQVTIQLAKEKNIPLLMTQLPLFEACGLLYSKGVRGCYDWRNRKD</sequence>
<dbReference type="Gene3D" id="3.40.1390.20">
    <property type="entry name" value="HprK N-terminal domain-like"/>
    <property type="match status" value="1"/>
</dbReference>
<feature type="domain" description="DRTGG" evidence="1">
    <location>
        <begin position="5"/>
        <end position="100"/>
    </location>
</feature>
<gene>
    <name evidence="2" type="ORF">BBF96_07890</name>
</gene>
<protein>
    <recommendedName>
        <fullName evidence="1">DRTGG domain-containing protein</fullName>
    </recommendedName>
</protein>